<dbReference type="AlphaFoldDB" id="A0A0A9EZC7"/>
<organism evidence="1">
    <name type="scientific">Arundo donax</name>
    <name type="common">Giant reed</name>
    <name type="synonym">Donax arundinaceus</name>
    <dbReference type="NCBI Taxonomy" id="35708"/>
    <lineage>
        <taxon>Eukaryota</taxon>
        <taxon>Viridiplantae</taxon>
        <taxon>Streptophyta</taxon>
        <taxon>Embryophyta</taxon>
        <taxon>Tracheophyta</taxon>
        <taxon>Spermatophyta</taxon>
        <taxon>Magnoliopsida</taxon>
        <taxon>Liliopsida</taxon>
        <taxon>Poales</taxon>
        <taxon>Poaceae</taxon>
        <taxon>PACMAD clade</taxon>
        <taxon>Arundinoideae</taxon>
        <taxon>Arundineae</taxon>
        <taxon>Arundo</taxon>
    </lineage>
</organism>
<proteinExistence type="predicted"/>
<accession>A0A0A9EZC7</accession>
<dbReference type="EMBL" id="GBRH01191806">
    <property type="protein sequence ID" value="JAE06090.1"/>
    <property type="molecule type" value="Transcribed_RNA"/>
</dbReference>
<reference evidence="1" key="2">
    <citation type="journal article" date="2015" name="Data Brief">
        <title>Shoot transcriptome of the giant reed, Arundo donax.</title>
        <authorList>
            <person name="Barrero R.A."/>
            <person name="Guerrero F.D."/>
            <person name="Moolhuijzen P."/>
            <person name="Goolsby J.A."/>
            <person name="Tidwell J."/>
            <person name="Bellgard S.E."/>
            <person name="Bellgard M.I."/>
        </authorList>
    </citation>
    <scope>NUCLEOTIDE SEQUENCE</scope>
    <source>
        <tissue evidence="1">Shoot tissue taken approximately 20 cm above the soil surface</tissue>
    </source>
</reference>
<name>A0A0A9EZC7_ARUDO</name>
<evidence type="ECO:0000313" key="1">
    <source>
        <dbReference type="EMBL" id="JAE06090.1"/>
    </source>
</evidence>
<sequence>MFLPICGKSYNMLRAATHYKMFRSAERIMRRQRNLNTLQLFSLSNSLRIISSNISFHVSTGPGMHQCRQS</sequence>
<reference evidence="1" key="1">
    <citation type="submission" date="2014-09" db="EMBL/GenBank/DDBJ databases">
        <authorList>
            <person name="Magalhaes I.L.F."/>
            <person name="Oliveira U."/>
            <person name="Santos F.R."/>
            <person name="Vidigal T.H.D.A."/>
            <person name="Brescovit A.D."/>
            <person name="Santos A.J."/>
        </authorList>
    </citation>
    <scope>NUCLEOTIDE SEQUENCE</scope>
    <source>
        <tissue evidence="1">Shoot tissue taken approximately 20 cm above the soil surface</tissue>
    </source>
</reference>
<protein>
    <submittedName>
        <fullName evidence="1">Uncharacterized protein</fullName>
    </submittedName>
</protein>